<dbReference type="Pfam" id="PF00285">
    <property type="entry name" value="Citrate_synt"/>
    <property type="match status" value="1"/>
</dbReference>
<dbReference type="Gene3D" id="1.10.580.10">
    <property type="entry name" value="Citrate Synthase, domain 1"/>
    <property type="match status" value="1"/>
</dbReference>
<dbReference type="InterPro" id="IPR036969">
    <property type="entry name" value="Citrate_synthase_sf"/>
</dbReference>
<feature type="active site" evidence="6">
    <location>
        <position position="377"/>
    </location>
</feature>
<dbReference type="FunFam" id="1.10.230.10:FF:000002">
    <property type="entry name" value="Citrate synthase"/>
    <property type="match status" value="1"/>
</dbReference>
<dbReference type="FunFam" id="1.10.580.10:FF:000005">
    <property type="entry name" value="Citrate synthase"/>
    <property type="match status" value="1"/>
</dbReference>
<dbReference type="SUPFAM" id="SSF48256">
    <property type="entry name" value="Citrate synthase"/>
    <property type="match status" value="1"/>
</dbReference>
<evidence type="ECO:0000256" key="3">
    <source>
        <dbReference type="ARBA" id="ARBA00022532"/>
    </source>
</evidence>
<proteinExistence type="inferred from homology"/>
<evidence type="ECO:0000256" key="7">
    <source>
        <dbReference type="RuleBase" id="RU000441"/>
    </source>
</evidence>
<comment type="similarity">
    <text evidence="2 5 7">Belongs to the citrate synthase family.</text>
</comment>
<reference evidence="8" key="1">
    <citation type="submission" date="2021-01" db="EMBL/GenBank/DDBJ databases">
        <authorList>
            <person name="Corre E."/>
            <person name="Pelletier E."/>
            <person name="Niang G."/>
            <person name="Scheremetjew M."/>
            <person name="Finn R."/>
            <person name="Kale V."/>
            <person name="Holt S."/>
            <person name="Cochrane G."/>
            <person name="Meng A."/>
            <person name="Brown T."/>
            <person name="Cohen L."/>
        </authorList>
    </citation>
    <scope>NUCLEOTIDE SEQUENCE</scope>
    <source>
        <strain evidence="8">SAG 36.94</strain>
    </source>
</reference>
<evidence type="ECO:0000256" key="5">
    <source>
        <dbReference type="PIRNR" id="PIRNR001369"/>
    </source>
</evidence>
<comment type="pathway">
    <text evidence="1">Carbohydrate metabolism.</text>
</comment>
<dbReference type="GO" id="GO:0046912">
    <property type="term" value="F:acyltransferase activity, acyl groups converted into alkyl on transfer"/>
    <property type="evidence" value="ECO:0007669"/>
    <property type="project" value="InterPro"/>
</dbReference>
<dbReference type="InterPro" id="IPR024176">
    <property type="entry name" value="Citrate_synthase_bac-typ"/>
</dbReference>
<gene>
    <name evidence="8" type="ORF">CCAE0312_LOCUS6148</name>
</gene>
<evidence type="ECO:0000256" key="4">
    <source>
        <dbReference type="ARBA" id="ARBA00022679"/>
    </source>
</evidence>
<keyword evidence="3" id="KW-0816">Tricarboxylic acid cycle</keyword>
<dbReference type="InterPro" id="IPR016142">
    <property type="entry name" value="Citrate_synth-like_lrg_a-sub"/>
</dbReference>
<dbReference type="GO" id="GO:0006099">
    <property type="term" value="P:tricarboxylic acid cycle"/>
    <property type="evidence" value="ECO:0007669"/>
    <property type="project" value="UniProtKB-KW"/>
</dbReference>
<dbReference type="InterPro" id="IPR002020">
    <property type="entry name" value="Citrate_synthase"/>
</dbReference>
<dbReference type="PROSITE" id="PS00480">
    <property type="entry name" value="CITRATE_SYNTHASE"/>
    <property type="match status" value="1"/>
</dbReference>
<dbReference type="Gene3D" id="1.10.230.10">
    <property type="entry name" value="Cytochrome P450-Terp, domain 2"/>
    <property type="match status" value="1"/>
</dbReference>
<evidence type="ECO:0000256" key="6">
    <source>
        <dbReference type="PIRSR" id="PIRSR001369-1"/>
    </source>
</evidence>
<name>A0A7S1TGL8_9RHOD</name>
<organism evidence="8">
    <name type="scientific">Compsopogon caeruleus</name>
    <dbReference type="NCBI Taxonomy" id="31354"/>
    <lineage>
        <taxon>Eukaryota</taxon>
        <taxon>Rhodophyta</taxon>
        <taxon>Compsopogonophyceae</taxon>
        <taxon>Compsopogonales</taxon>
        <taxon>Compsopogonaceae</taxon>
        <taxon>Compsopogon</taxon>
    </lineage>
</organism>
<sequence length="475" mass="53720">MTSPQSKSVLFALDGCTFETAIVDGALDASTLIKSLRDTASQDPNLDVVFYDPGFTNTASARSRVTFIDGDAGVLEYRGYAVEELAEHSSFLEVAYLLIHGELPTKEEFGIWSQQVMSHTFVHEDLIQYLHAFRYDAHPMAMFVAALSAMSTHHPEANPILTRRDVYDDLTIRNKQIYRVLGKFPTVAACSYRHRIGRRYNYPDTSRGLSYTENFLYMMDAMGEPDYRPHPELVKALDVLFIIHADHELNCSTSAVRHLASTRLDLYTAMAGGASALFGGLHGGASEAVVRQLEYIEHVDRIDQFLDDVKAKKRLLMGFGHRIYRNYDPRAKILKKYADRIMQVVGHDPLLEVAKELEQRALSDDYFTARKLYPNVDFYSGLIYRCMGFPLEMYSVLFALPRAAGWLAHYFEAMDDEDRSELDSGATHLIRPRQLYIGAEPGKPYVTAADRNLGHNATEGNLSFPSSILSRRRQL</sequence>
<dbReference type="PRINTS" id="PR00143">
    <property type="entry name" value="CITRTSNTHASE"/>
</dbReference>
<dbReference type="PANTHER" id="PTHR42871:SF1">
    <property type="entry name" value="CITRATE SYNTHASE"/>
    <property type="match status" value="1"/>
</dbReference>
<accession>A0A7S1TGL8</accession>
<evidence type="ECO:0000256" key="1">
    <source>
        <dbReference type="ARBA" id="ARBA00005007"/>
    </source>
</evidence>
<keyword evidence="4 5" id="KW-0808">Transferase</keyword>
<protein>
    <recommendedName>
        <fullName evidence="5 7">Citrate synthase</fullName>
    </recommendedName>
</protein>
<dbReference type="InterPro" id="IPR019810">
    <property type="entry name" value="Citrate_synthase_AS"/>
</dbReference>
<dbReference type="AlphaFoldDB" id="A0A7S1TGL8"/>
<dbReference type="PANTHER" id="PTHR42871">
    <property type="entry name" value="CITRATE SYNTHASE"/>
    <property type="match status" value="1"/>
</dbReference>
<dbReference type="InterPro" id="IPR016143">
    <property type="entry name" value="Citrate_synth-like_sm_a-sub"/>
</dbReference>
<evidence type="ECO:0000313" key="8">
    <source>
        <dbReference type="EMBL" id="CAD9234060.1"/>
    </source>
</evidence>
<dbReference type="PIRSF" id="PIRSF001369">
    <property type="entry name" value="Citrate_synth"/>
    <property type="match status" value="1"/>
</dbReference>
<evidence type="ECO:0000256" key="2">
    <source>
        <dbReference type="ARBA" id="ARBA00010566"/>
    </source>
</evidence>
<feature type="active site" evidence="6">
    <location>
        <position position="321"/>
    </location>
</feature>
<dbReference type="GO" id="GO:0032787">
    <property type="term" value="P:monocarboxylic acid metabolic process"/>
    <property type="evidence" value="ECO:0007669"/>
    <property type="project" value="UniProtKB-ARBA"/>
</dbReference>
<dbReference type="EMBL" id="HBGH01011067">
    <property type="protein sequence ID" value="CAD9234060.1"/>
    <property type="molecule type" value="Transcribed_RNA"/>
</dbReference>